<name>A0A9P4TA24_CURKU</name>
<comment type="caution">
    <text evidence="2">The sequence shown here is derived from an EMBL/GenBank/DDBJ whole genome shotgun (WGS) entry which is preliminary data.</text>
</comment>
<dbReference type="CDD" id="cd11297">
    <property type="entry name" value="PIN_LabA-like_N_1"/>
    <property type="match status" value="1"/>
</dbReference>
<dbReference type="CDD" id="cd10146">
    <property type="entry name" value="LabA_like_C"/>
    <property type="match status" value="1"/>
</dbReference>
<evidence type="ECO:0000313" key="3">
    <source>
        <dbReference type="Proteomes" id="UP000801428"/>
    </source>
</evidence>
<proteinExistence type="predicted"/>
<sequence>MAATNGGNIAVLIDGDNVSPRVIVGLMAEIANYGTASVRRIYGDWTRPNMNGWKACLLSHSITPMQQFAYTTGKNATDGAMIIDAMDLLYTGRFSSFCIVSSDSDFTRLAARIREQGVTVYGFGERKTNNAFIAACDKFVYFDVLPMSAVEVDALPLHAPVRGELQTSPARLPHPIAPPAIAALERSGPRPIDEAALDALRKAIVASMDEGDNCADLANVGHYLRRLSPDLNARNYGYTRLKDFVEATGIVDVKLQTFDGKPPVALVRLKGQAAPKRSFDQME</sequence>
<dbReference type="GO" id="GO:0004540">
    <property type="term" value="F:RNA nuclease activity"/>
    <property type="evidence" value="ECO:0007669"/>
    <property type="project" value="InterPro"/>
</dbReference>
<dbReference type="Gene3D" id="3.40.50.1010">
    <property type="entry name" value="5'-nuclease"/>
    <property type="match status" value="1"/>
</dbReference>
<dbReference type="OrthoDB" id="5205629at2759"/>
<keyword evidence="3" id="KW-1185">Reference proteome</keyword>
<dbReference type="InterPro" id="IPR041966">
    <property type="entry name" value="LOTUS-like"/>
</dbReference>
<feature type="domain" description="HTH OST-type" evidence="1">
    <location>
        <begin position="196"/>
        <end position="271"/>
    </location>
</feature>
<protein>
    <recommendedName>
        <fullName evidence="1">HTH OST-type domain-containing protein</fullName>
    </recommendedName>
</protein>
<evidence type="ECO:0000313" key="2">
    <source>
        <dbReference type="EMBL" id="KAF2998591.1"/>
    </source>
</evidence>
<dbReference type="PANTHER" id="PTHR35811:SF1">
    <property type="entry name" value="HTH OST-TYPE DOMAIN-CONTAINING PROTEIN"/>
    <property type="match status" value="1"/>
</dbReference>
<organism evidence="2 3">
    <name type="scientific">Curvularia kusanoi</name>
    <name type="common">Cochliobolus kusanoi</name>
    <dbReference type="NCBI Taxonomy" id="90978"/>
    <lineage>
        <taxon>Eukaryota</taxon>
        <taxon>Fungi</taxon>
        <taxon>Dikarya</taxon>
        <taxon>Ascomycota</taxon>
        <taxon>Pezizomycotina</taxon>
        <taxon>Dothideomycetes</taxon>
        <taxon>Pleosporomycetidae</taxon>
        <taxon>Pleosporales</taxon>
        <taxon>Pleosporineae</taxon>
        <taxon>Pleosporaceae</taxon>
        <taxon>Curvularia</taxon>
    </lineage>
</organism>
<dbReference type="InterPro" id="IPR021139">
    <property type="entry name" value="NYN"/>
</dbReference>
<dbReference type="Proteomes" id="UP000801428">
    <property type="component" value="Unassembled WGS sequence"/>
</dbReference>
<dbReference type="InterPro" id="IPR025605">
    <property type="entry name" value="OST-HTH/LOTUS_dom"/>
</dbReference>
<dbReference type="Pfam" id="PF01936">
    <property type="entry name" value="NYN"/>
    <property type="match status" value="1"/>
</dbReference>
<gene>
    <name evidence="2" type="ORF">E8E13_006598</name>
</gene>
<dbReference type="PANTHER" id="PTHR35811">
    <property type="entry name" value="SLR1870 PROTEIN"/>
    <property type="match status" value="1"/>
</dbReference>
<dbReference type="PROSITE" id="PS51644">
    <property type="entry name" value="HTH_OST"/>
    <property type="match status" value="1"/>
</dbReference>
<dbReference type="Gene3D" id="3.30.420.610">
    <property type="entry name" value="LOTUS domain-like"/>
    <property type="match status" value="1"/>
</dbReference>
<dbReference type="AlphaFoldDB" id="A0A9P4TA24"/>
<dbReference type="Pfam" id="PF12872">
    <property type="entry name" value="OST-HTH"/>
    <property type="match status" value="1"/>
</dbReference>
<accession>A0A9P4TA24</accession>
<evidence type="ECO:0000259" key="1">
    <source>
        <dbReference type="PROSITE" id="PS51644"/>
    </source>
</evidence>
<dbReference type="EMBL" id="SWKU01000019">
    <property type="protein sequence ID" value="KAF2998591.1"/>
    <property type="molecule type" value="Genomic_DNA"/>
</dbReference>
<reference evidence="2" key="1">
    <citation type="submission" date="2019-04" db="EMBL/GenBank/DDBJ databases">
        <title>Sequencing of skin fungus with MAO and IRED activity.</title>
        <authorList>
            <person name="Marsaioli A.J."/>
            <person name="Bonatto J.M.C."/>
            <person name="Reis Junior O."/>
        </authorList>
    </citation>
    <scope>NUCLEOTIDE SEQUENCE</scope>
    <source>
        <strain evidence="2">30M1</strain>
    </source>
</reference>